<sequence length="358" mass="39996">MVLDLFVNFCILFTFAMLLFWVARQQKRTKFPLLRKFPGYSIGLISGVFGVVLMLKSIHVGSAIIIDGRMVVLALSGLFGGPVAPIIAGTIMGMARILVNEITWPAIIAGTNTIIIGLIIGLVARRIPITFQNAWKYFAYTTIQTVLVIGSLSFANEFVAGRGAVFILYSVISFAIVYVTLLKMDQLSREVEQIEQHSSTDYLTGIPNNRKFEERFYNWRQERERFHLAVLDIDYFKRVNDTYGHPTGDLVLVELADRLKRTTTSFGGEVARIGGEEFGVLLSATTTHHALEQAELLRKSVDSIRFQLPEGLELRVTVSIGVACYPDDAEAMPDLYKKADERLYDAKLGGRNSVRISS</sequence>
<gene>
    <name evidence="8" type="ORF">CQS04_06550</name>
</gene>
<evidence type="ECO:0000259" key="7">
    <source>
        <dbReference type="PROSITE" id="PS50887"/>
    </source>
</evidence>
<dbReference type="InterPro" id="IPR011620">
    <property type="entry name" value="Sig_transdc_His_kinase_LytS_TM"/>
</dbReference>
<dbReference type="AlphaFoldDB" id="A0A2M9F021"/>
<dbReference type="GO" id="GO:0043709">
    <property type="term" value="P:cell adhesion involved in single-species biofilm formation"/>
    <property type="evidence" value="ECO:0007669"/>
    <property type="project" value="TreeGrafter"/>
</dbReference>
<evidence type="ECO:0000256" key="2">
    <source>
        <dbReference type="ARBA" id="ARBA00022475"/>
    </source>
</evidence>
<dbReference type="PROSITE" id="PS50887">
    <property type="entry name" value="GGDEF"/>
    <property type="match status" value="1"/>
</dbReference>
<feature type="transmembrane region" description="Helical" evidence="6">
    <location>
        <begin position="44"/>
        <end position="66"/>
    </location>
</feature>
<name>A0A2M9F021_9BACL</name>
<dbReference type="SUPFAM" id="SSF55073">
    <property type="entry name" value="Nucleotide cyclase"/>
    <property type="match status" value="1"/>
</dbReference>
<comment type="caution">
    <text evidence="8">The sequence shown here is derived from an EMBL/GenBank/DDBJ whole genome shotgun (WGS) entry which is preliminary data.</text>
</comment>
<feature type="transmembrane region" description="Helical" evidence="6">
    <location>
        <begin position="102"/>
        <end position="125"/>
    </location>
</feature>
<keyword evidence="9" id="KW-1185">Reference proteome</keyword>
<evidence type="ECO:0000256" key="5">
    <source>
        <dbReference type="ARBA" id="ARBA00023136"/>
    </source>
</evidence>
<keyword evidence="2" id="KW-1003">Cell membrane</keyword>
<evidence type="ECO:0000313" key="9">
    <source>
        <dbReference type="Proteomes" id="UP000228680"/>
    </source>
</evidence>
<dbReference type="NCBIfam" id="TIGR00254">
    <property type="entry name" value="GGDEF"/>
    <property type="match status" value="1"/>
</dbReference>
<dbReference type="PANTHER" id="PTHR45138">
    <property type="entry name" value="REGULATORY COMPONENTS OF SENSORY TRANSDUCTION SYSTEM"/>
    <property type="match status" value="1"/>
</dbReference>
<evidence type="ECO:0000313" key="8">
    <source>
        <dbReference type="EMBL" id="PJK16807.1"/>
    </source>
</evidence>
<dbReference type="Gene3D" id="3.30.70.270">
    <property type="match status" value="1"/>
</dbReference>
<dbReference type="InterPro" id="IPR050469">
    <property type="entry name" value="Diguanylate_Cyclase"/>
</dbReference>
<feature type="transmembrane region" description="Helical" evidence="6">
    <location>
        <begin position="6"/>
        <end position="23"/>
    </location>
</feature>
<dbReference type="FunFam" id="3.30.70.270:FF:000001">
    <property type="entry name" value="Diguanylate cyclase domain protein"/>
    <property type="match status" value="1"/>
</dbReference>
<reference evidence="8 9" key="1">
    <citation type="submission" date="2017-10" db="EMBL/GenBank/DDBJ databases">
        <title>Draft genome of Chryseomicrobium casticus sp. nov.</title>
        <authorList>
            <person name="Chakraborty R."/>
            <person name="Saha T."/>
        </authorList>
    </citation>
    <scope>NUCLEOTIDE SEQUENCE [LARGE SCALE GENOMIC DNA]</scope>
    <source>
        <strain evidence="8 9">ET03</strain>
    </source>
</reference>
<feature type="transmembrane region" description="Helical" evidence="6">
    <location>
        <begin position="161"/>
        <end position="181"/>
    </location>
</feature>
<evidence type="ECO:0000256" key="1">
    <source>
        <dbReference type="ARBA" id="ARBA00004651"/>
    </source>
</evidence>
<dbReference type="InterPro" id="IPR043128">
    <property type="entry name" value="Rev_trsase/Diguanyl_cyclase"/>
</dbReference>
<dbReference type="InterPro" id="IPR029787">
    <property type="entry name" value="Nucleotide_cyclase"/>
</dbReference>
<keyword evidence="4 6" id="KW-1133">Transmembrane helix</keyword>
<proteinExistence type="predicted"/>
<dbReference type="InterPro" id="IPR000160">
    <property type="entry name" value="GGDEF_dom"/>
</dbReference>
<comment type="subcellular location">
    <subcellularLocation>
        <location evidence="1">Cell membrane</location>
        <topology evidence="1">Multi-pass membrane protein</topology>
    </subcellularLocation>
</comment>
<accession>A0A2M9F021</accession>
<dbReference type="CDD" id="cd01949">
    <property type="entry name" value="GGDEF"/>
    <property type="match status" value="1"/>
</dbReference>
<keyword evidence="3 6" id="KW-0812">Transmembrane</keyword>
<dbReference type="GO" id="GO:1902201">
    <property type="term" value="P:negative regulation of bacterial-type flagellum-dependent cell motility"/>
    <property type="evidence" value="ECO:0007669"/>
    <property type="project" value="TreeGrafter"/>
</dbReference>
<evidence type="ECO:0000256" key="3">
    <source>
        <dbReference type="ARBA" id="ARBA00022692"/>
    </source>
</evidence>
<dbReference type="Pfam" id="PF00990">
    <property type="entry name" value="GGDEF"/>
    <property type="match status" value="1"/>
</dbReference>
<dbReference type="GO" id="GO:0000155">
    <property type="term" value="F:phosphorelay sensor kinase activity"/>
    <property type="evidence" value="ECO:0007669"/>
    <property type="project" value="InterPro"/>
</dbReference>
<dbReference type="SMART" id="SM00267">
    <property type="entry name" value="GGDEF"/>
    <property type="match status" value="1"/>
</dbReference>
<dbReference type="Proteomes" id="UP000228680">
    <property type="component" value="Unassembled WGS sequence"/>
</dbReference>
<dbReference type="GO" id="GO:0071555">
    <property type="term" value="P:cell wall organization"/>
    <property type="evidence" value="ECO:0007669"/>
    <property type="project" value="InterPro"/>
</dbReference>
<protein>
    <submittedName>
        <fullName evidence="8">GGDEF domain-containing protein</fullName>
    </submittedName>
</protein>
<feature type="transmembrane region" description="Helical" evidence="6">
    <location>
        <begin position="137"/>
        <end position="155"/>
    </location>
</feature>
<dbReference type="PANTHER" id="PTHR45138:SF9">
    <property type="entry name" value="DIGUANYLATE CYCLASE DGCM-RELATED"/>
    <property type="match status" value="1"/>
</dbReference>
<feature type="domain" description="GGDEF" evidence="7">
    <location>
        <begin position="224"/>
        <end position="358"/>
    </location>
</feature>
<evidence type="ECO:0000256" key="4">
    <source>
        <dbReference type="ARBA" id="ARBA00022989"/>
    </source>
</evidence>
<dbReference type="OrthoDB" id="69083at2"/>
<dbReference type="GO" id="GO:0052621">
    <property type="term" value="F:diguanylate cyclase activity"/>
    <property type="evidence" value="ECO:0007669"/>
    <property type="project" value="TreeGrafter"/>
</dbReference>
<organism evidence="8 9">
    <name type="scientific">Chryseomicrobium excrementi</name>
    <dbReference type="NCBI Taxonomy" id="2041346"/>
    <lineage>
        <taxon>Bacteria</taxon>
        <taxon>Bacillati</taxon>
        <taxon>Bacillota</taxon>
        <taxon>Bacilli</taxon>
        <taxon>Bacillales</taxon>
        <taxon>Caryophanaceae</taxon>
        <taxon>Chryseomicrobium</taxon>
    </lineage>
</organism>
<dbReference type="Pfam" id="PF07694">
    <property type="entry name" value="5TM-5TMR_LYT"/>
    <property type="match status" value="1"/>
</dbReference>
<dbReference type="GO" id="GO:0005886">
    <property type="term" value="C:plasma membrane"/>
    <property type="evidence" value="ECO:0007669"/>
    <property type="project" value="UniProtKB-SubCell"/>
</dbReference>
<dbReference type="EMBL" id="PCGR01000002">
    <property type="protein sequence ID" value="PJK16807.1"/>
    <property type="molecule type" value="Genomic_DNA"/>
</dbReference>
<evidence type="ECO:0000256" key="6">
    <source>
        <dbReference type="SAM" id="Phobius"/>
    </source>
</evidence>
<keyword evidence="5 6" id="KW-0472">Membrane</keyword>